<keyword evidence="5" id="KW-1185">Reference proteome</keyword>
<keyword evidence="4" id="KW-0418">Kinase</keyword>
<dbReference type="InterPro" id="IPR002624">
    <property type="entry name" value="DCK/DGK"/>
</dbReference>
<dbReference type="InterPro" id="IPR050566">
    <property type="entry name" value="Deoxyribonucleoside_kinase"/>
</dbReference>
<dbReference type="GO" id="GO:0019136">
    <property type="term" value="F:deoxynucleoside kinase activity"/>
    <property type="evidence" value="ECO:0007669"/>
    <property type="project" value="InterPro"/>
</dbReference>
<evidence type="ECO:0000313" key="4">
    <source>
        <dbReference type="EMBL" id="AAN04365.1"/>
    </source>
</evidence>
<protein>
    <submittedName>
        <fullName evidence="4">Deoxynucleotide kinase</fullName>
    </submittedName>
</protein>
<dbReference type="SUPFAM" id="SSF52540">
    <property type="entry name" value="P-loop containing nucleoside triphosphate hydrolases"/>
    <property type="match status" value="1"/>
</dbReference>
<feature type="binding site" evidence="2">
    <location>
        <begin position="233"/>
        <end position="235"/>
    </location>
    <ligand>
        <name>ATP</name>
        <dbReference type="ChEBI" id="CHEBI:30616"/>
    </ligand>
</feature>
<dbReference type="Proteomes" id="UP000232784">
    <property type="component" value="Segment"/>
</dbReference>
<feature type="binding site" evidence="2">
    <location>
        <begin position="176"/>
        <end position="180"/>
    </location>
    <ligand>
        <name>ATP</name>
        <dbReference type="ChEBI" id="CHEBI:30616"/>
    </ligand>
</feature>
<keyword evidence="2" id="KW-0067">ATP-binding</keyword>
<keyword evidence="4" id="KW-0808">Transferase</keyword>
<dbReference type="Pfam" id="PF01712">
    <property type="entry name" value="dNK"/>
    <property type="match status" value="1"/>
</dbReference>
<dbReference type="PIRSF" id="PIRSF000705">
    <property type="entry name" value="DNK"/>
    <property type="match status" value="1"/>
</dbReference>
<dbReference type="EMBL" id="AF451898">
    <property type="protein sequence ID" value="AAN04365.1"/>
    <property type="molecule type" value="Genomic_DNA"/>
</dbReference>
<evidence type="ECO:0000313" key="5">
    <source>
        <dbReference type="Proteomes" id="UP000232784"/>
    </source>
</evidence>
<gene>
    <name evidence="4" type="primary">orf71</name>
</gene>
<dbReference type="InterPro" id="IPR027417">
    <property type="entry name" value="P-loop_NTPase"/>
</dbReference>
<dbReference type="PANTHER" id="PTHR10513">
    <property type="entry name" value="DEOXYNUCLEOSIDE KINASE"/>
    <property type="match status" value="1"/>
</dbReference>
<feature type="active site" description="Proton acceptor" evidence="1">
    <location>
        <position position="109"/>
    </location>
</feature>
<evidence type="ECO:0000256" key="2">
    <source>
        <dbReference type="PIRSR" id="PIRSR000705-3"/>
    </source>
</evidence>
<organism evidence="4 5">
    <name type="scientific">Heliothis zea nudivirus 1</name>
    <dbReference type="NCBI Taxonomy" id="3116536"/>
    <lineage>
        <taxon>Viruses</taxon>
        <taxon>Viruses incertae sedis</taxon>
        <taxon>Naldaviricetes</taxon>
        <taxon>Lefavirales</taxon>
        <taxon>Nudiviridae</taxon>
        <taxon>Betanudivirus</taxon>
        <taxon>Betanudivirus hezeae</taxon>
    </lineage>
</organism>
<dbReference type="KEGG" id="vg:955087"/>
<reference evidence="4 5" key="1">
    <citation type="journal article" date="2002" name="J. Virol.">
        <title>Analysis of the complete genome sequence of the Hz-1 virus suggests that it is related to members of the Baculoviridae.</title>
        <authorList>
            <person name="Cheng C.H."/>
            <person name="Liu S.M."/>
            <person name="Chow T.Y."/>
            <person name="Hsiao Y.Y."/>
            <person name="Wang D.P."/>
            <person name="Huang J.J."/>
            <person name="Chen H.H."/>
        </authorList>
    </citation>
    <scope>NUCLEOTIDE SEQUENCE [LARGE SCALE GENOMIC DNA]</scope>
</reference>
<evidence type="ECO:0000259" key="3">
    <source>
        <dbReference type="Pfam" id="PF01712"/>
    </source>
</evidence>
<name>Q8JKP1_9VIRU</name>
<accession>Q8JKP1</accession>
<dbReference type="GO" id="GO:0005524">
    <property type="term" value="F:ATP binding"/>
    <property type="evidence" value="ECO:0007669"/>
    <property type="project" value="UniProtKB-KW"/>
</dbReference>
<dbReference type="InterPro" id="IPR031314">
    <property type="entry name" value="DNK_dom"/>
</dbReference>
<proteinExistence type="predicted"/>
<sequence>MAGVRSLFTVPSNCTTDLARSGVSKSFNILIEGNIACGKSALLNHFKNLDSFTAIEEPLHQWTNFKGYNLLHGMGLDPVKWFAAFQTYICTTMFEAHTRPVRTPFKIMERSLLSVQNCFIEAVASSIMDKSDPTDADSMALLNADVLKSLCEVLIDSVRIDLIVYMRTDPSVAMERTIRRGRMEESHIELPYLEKLHELHEDWLIHGKKPIPAPVLVVDANSESIKGTIRIIEGFVKSYSSQEYAKDTAQEYARFARDARDVYAKICSEDREFV</sequence>
<evidence type="ECO:0000256" key="1">
    <source>
        <dbReference type="PIRSR" id="PIRSR000705-1"/>
    </source>
</evidence>
<dbReference type="CDD" id="cd01673">
    <property type="entry name" value="dNK"/>
    <property type="match status" value="1"/>
</dbReference>
<keyword evidence="2" id="KW-0547">Nucleotide-binding</keyword>
<feature type="domain" description="Deoxynucleoside kinase" evidence="3">
    <location>
        <begin position="29"/>
        <end position="222"/>
    </location>
</feature>
<dbReference type="PANTHER" id="PTHR10513:SF24">
    <property type="entry name" value="THYMIDINE KINASE 2, MITOCHONDRIAL"/>
    <property type="match status" value="1"/>
</dbReference>
<dbReference type="Gene3D" id="3.40.50.300">
    <property type="entry name" value="P-loop containing nucleotide triphosphate hydrolases"/>
    <property type="match status" value="1"/>
</dbReference>